<keyword evidence="7 10" id="KW-0067">ATP-binding</keyword>
<proteinExistence type="inferred from homology"/>
<feature type="domain" description="Aminoglycoside phosphotransferase" evidence="11">
    <location>
        <begin position="36"/>
        <end position="257"/>
    </location>
</feature>
<dbReference type="SUPFAM" id="SSF56112">
    <property type="entry name" value="Protein kinase-like (PK-like)"/>
    <property type="match status" value="1"/>
</dbReference>
<name>A0ABZ2M043_9BACT</name>
<dbReference type="PANTHER" id="PTHR21310:SF41">
    <property type="entry name" value="3'-PHOSPHOTRANSFERASE, PUTATIVE-RELATED"/>
    <property type="match status" value="1"/>
</dbReference>
<keyword evidence="6 10" id="KW-0418">Kinase</keyword>
<sequence>MTAGPPPSNEPIPARVLALAAGRPLRCVWRNELGGLTYEVGTLADRVFVKWSPATAGIDLAREIARLRWAAAFTVVPRVLDQGADASGTWMVTAPLEGESAVSERWTANPAKAVVAIGEGLRRLHDALPVDTCPFSWSREARYDAICRAAAAGKIDPSRWHPSHRSLSVDEALKRLAVAPPIDRLVVCHGDTCAPNTLLAEDGRFTGHVDLGALGVADRWADLAIATWSTQWNYGPGWEEPLLEAYGITADPERIAYYRLLADLDQEEP</sequence>
<keyword evidence="5 10" id="KW-0547">Nucleotide-binding</keyword>
<gene>
    <name evidence="12" type="ORF">LZC94_04245</name>
</gene>
<evidence type="ECO:0000256" key="3">
    <source>
        <dbReference type="ARBA" id="ARBA00017903"/>
    </source>
</evidence>
<dbReference type="InterPro" id="IPR024165">
    <property type="entry name" value="Kan/Strep_kinase"/>
</dbReference>
<evidence type="ECO:0000256" key="4">
    <source>
        <dbReference type="ARBA" id="ARBA00022679"/>
    </source>
</evidence>
<evidence type="ECO:0000256" key="9">
    <source>
        <dbReference type="ARBA" id="ARBA00048925"/>
    </source>
</evidence>
<keyword evidence="13" id="KW-1185">Reference proteome</keyword>
<evidence type="ECO:0000256" key="5">
    <source>
        <dbReference type="ARBA" id="ARBA00022741"/>
    </source>
</evidence>
<protein>
    <recommendedName>
        <fullName evidence="3">Aminoglycoside 3'-phosphotransferase</fullName>
        <ecNumber evidence="2">2.7.1.95</ecNumber>
    </recommendedName>
</protein>
<reference evidence="12 13" key="1">
    <citation type="submission" date="2021-12" db="EMBL/GenBank/DDBJ databases">
        <title>Discovery of the Pendulisporaceae a myxobacterial family with distinct sporulation behavior and unique specialized metabolism.</title>
        <authorList>
            <person name="Garcia R."/>
            <person name="Popoff A."/>
            <person name="Bader C.D."/>
            <person name="Loehr J."/>
            <person name="Walesch S."/>
            <person name="Walt C."/>
            <person name="Boldt J."/>
            <person name="Bunk B."/>
            <person name="Haeckl F.J.F.P.J."/>
            <person name="Gunesch A.P."/>
            <person name="Birkelbach J."/>
            <person name="Nuebel U."/>
            <person name="Pietschmann T."/>
            <person name="Bach T."/>
            <person name="Mueller R."/>
        </authorList>
    </citation>
    <scope>NUCLEOTIDE SEQUENCE [LARGE SCALE GENOMIC DNA]</scope>
    <source>
        <strain evidence="12 13">MSr11954</strain>
    </source>
</reference>
<evidence type="ECO:0000256" key="2">
    <source>
        <dbReference type="ARBA" id="ARBA00012193"/>
    </source>
</evidence>
<dbReference type="Pfam" id="PF01636">
    <property type="entry name" value="APH"/>
    <property type="match status" value="1"/>
</dbReference>
<dbReference type="EC" id="2.7.1.95" evidence="2"/>
<evidence type="ECO:0000256" key="6">
    <source>
        <dbReference type="ARBA" id="ARBA00022777"/>
    </source>
</evidence>
<evidence type="ECO:0000259" key="11">
    <source>
        <dbReference type="Pfam" id="PF01636"/>
    </source>
</evidence>
<evidence type="ECO:0000256" key="10">
    <source>
        <dbReference type="PIRNR" id="PIRNR000706"/>
    </source>
</evidence>
<keyword evidence="4 10" id="KW-0808">Transferase</keyword>
<dbReference type="Gene3D" id="3.90.1200.10">
    <property type="match status" value="1"/>
</dbReference>
<keyword evidence="8 10" id="KW-0046">Antibiotic resistance</keyword>
<dbReference type="PANTHER" id="PTHR21310">
    <property type="entry name" value="AMINOGLYCOSIDE PHOSPHOTRANSFERASE-RELATED-RELATED"/>
    <property type="match status" value="1"/>
</dbReference>
<dbReference type="InterPro" id="IPR002575">
    <property type="entry name" value="Aminoglycoside_PTrfase"/>
</dbReference>
<evidence type="ECO:0000256" key="1">
    <source>
        <dbReference type="ARBA" id="ARBA00006219"/>
    </source>
</evidence>
<comment type="catalytic activity">
    <reaction evidence="9">
        <text>kanamycin A + ATP = kanamycin 3'-phosphate + ADP + H(+)</text>
        <dbReference type="Rhea" id="RHEA:24256"/>
        <dbReference type="ChEBI" id="CHEBI:15378"/>
        <dbReference type="ChEBI" id="CHEBI:30616"/>
        <dbReference type="ChEBI" id="CHEBI:57909"/>
        <dbReference type="ChEBI" id="CHEBI:58214"/>
        <dbReference type="ChEBI" id="CHEBI:456216"/>
        <dbReference type="EC" id="2.7.1.95"/>
    </reaction>
</comment>
<dbReference type="PIRSF" id="PIRSF000706">
    <property type="entry name" value="Kanamycin_kin"/>
    <property type="match status" value="1"/>
</dbReference>
<evidence type="ECO:0000256" key="7">
    <source>
        <dbReference type="ARBA" id="ARBA00022840"/>
    </source>
</evidence>
<dbReference type="InterPro" id="IPR011009">
    <property type="entry name" value="Kinase-like_dom_sf"/>
</dbReference>
<evidence type="ECO:0000313" key="13">
    <source>
        <dbReference type="Proteomes" id="UP001370348"/>
    </source>
</evidence>
<dbReference type="RefSeq" id="WP_394826116.1">
    <property type="nucleotide sequence ID" value="NZ_CP089984.1"/>
</dbReference>
<dbReference type="EMBL" id="CP089984">
    <property type="protein sequence ID" value="WXB16492.1"/>
    <property type="molecule type" value="Genomic_DNA"/>
</dbReference>
<dbReference type="Gene3D" id="3.30.200.20">
    <property type="entry name" value="Phosphorylase Kinase, domain 1"/>
    <property type="match status" value="1"/>
</dbReference>
<organism evidence="12 13">
    <name type="scientific">Pendulispora albinea</name>
    <dbReference type="NCBI Taxonomy" id="2741071"/>
    <lineage>
        <taxon>Bacteria</taxon>
        <taxon>Pseudomonadati</taxon>
        <taxon>Myxococcota</taxon>
        <taxon>Myxococcia</taxon>
        <taxon>Myxococcales</taxon>
        <taxon>Sorangiineae</taxon>
        <taxon>Pendulisporaceae</taxon>
        <taxon>Pendulispora</taxon>
    </lineage>
</organism>
<dbReference type="Proteomes" id="UP001370348">
    <property type="component" value="Chromosome"/>
</dbReference>
<dbReference type="CDD" id="cd05150">
    <property type="entry name" value="APH"/>
    <property type="match status" value="1"/>
</dbReference>
<evidence type="ECO:0000313" key="12">
    <source>
        <dbReference type="EMBL" id="WXB16492.1"/>
    </source>
</evidence>
<accession>A0ABZ2M043</accession>
<comment type="similarity">
    <text evidence="1 10">Belongs to the aminoglycoside phosphotransferase family.</text>
</comment>
<dbReference type="InterPro" id="IPR051678">
    <property type="entry name" value="AGP_Transferase"/>
</dbReference>
<evidence type="ECO:0000256" key="8">
    <source>
        <dbReference type="ARBA" id="ARBA00023251"/>
    </source>
</evidence>